<evidence type="ECO:0000259" key="4">
    <source>
        <dbReference type="PROSITE" id="PS50042"/>
    </source>
</evidence>
<dbReference type="InterPro" id="IPR000595">
    <property type="entry name" value="cNMP-bd_dom"/>
</dbReference>
<feature type="domain" description="HTH crp-type" evidence="5">
    <location>
        <begin position="159"/>
        <end position="232"/>
    </location>
</feature>
<dbReference type="Gene3D" id="2.60.120.10">
    <property type="entry name" value="Jelly Rolls"/>
    <property type="match status" value="1"/>
</dbReference>
<sequence>MASFPNRPVPNRAIQRTCVNCSLSELCVPVGLDPADMERLDQLVERQPPLESGAHLCRVGERFTTLFAVRSGCFKSYRMDSEGRERVLAFHLPGELIGLDAIYPGVYQSNVVALDMGGVCALPYSDLSRLASQIPRLQEQIFRLLSKDLSAYAWLAGDYSAEERVAGFLLDLSNRYRERGYSDRVFNLAMPRRDIANYLRLATETVSRVITRFERESLIHTERREVSLLDLDGLNERANHCLQALG</sequence>
<keyword evidence="2" id="KW-0238">DNA-binding</keyword>
<dbReference type="SUPFAM" id="SSF51206">
    <property type="entry name" value="cAMP-binding domain-like"/>
    <property type="match status" value="1"/>
</dbReference>
<dbReference type="PRINTS" id="PR00034">
    <property type="entry name" value="HTHCRP"/>
</dbReference>
<reference evidence="6 7" key="1">
    <citation type="journal article" date="2019" name="ISME J.">
        <title>Candidatus Macondimonas diazotrophica, a novel gammaproteobacterial genus dominating crude-oil-contaminated coastal sediments.</title>
        <authorList>
            <person name="Karthikeyan S."/>
            <person name="Konstantinidis K."/>
        </authorList>
    </citation>
    <scope>NUCLEOTIDE SEQUENCE [LARGE SCALE GENOMIC DNA]</scope>
    <source>
        <strain evidence="6 7">KTK01</strain>
    </source>
</reference>
<comment type="caution">
    <text evidence="6">The sequence shown here is derived from an EMBL/GenBank/DDBJ whole genome shotgun (WGS) entry which is preliminary data.</text>
</comment>
<dbReference type="OrthoDB" id="7643467at2"/>
<dbReference type="SUPFAM" id="SSF46785">
    <property type="entry name" value="Winged helix' DNA-binding domain"/>
    <property type="match status" value="1"/>
</dbReference>
<dbReference type="GO" id="GO:0003700">
    <property type="term" value="F:DNA-binding transcription factor activity"/>
    <property type="evidence" value="ECO:0007669"/>
    <property type="project" value="TreeGrafter"/>
</dbReference>
<evidence type="ECO:0000313" key="7">
    <source>
        <dbReference type="Proteomes" id="UP000297890"/>
    </source>
</evidence>
<evidence type="ECO:0000259" key="5">
    <source>
        <dbReference type="PROSITE" id="PS51063"/>
    </source>
</evidence>
<dbReference type="Pfam" id="PF00027">
    <property type="entry name" value="cNMP_binding"/>
    <property type="match status" value="1"/>
</dbReference>
<dbReference type="PANTHER" id="PTHR24567:SF75">
    <property type="entry name" value="FUMARATE AND NITRATE REDUCTION REGULATORY PROTEIN"/>
    <property type="match status" value="1"/>
</dbReference>
<dbReference type="EMBL" id="SRIO01000001">
    <property type="protein sequence ID" value="TFZ84040.1"/>
    <property type="molecule type" value="Genomic_DNA"/>
</dbReference>
<dbReference type="InterPro" id="IPR050397">
    <property type="entry name" value="Env_Response_Regulators"/>
</dbReference>
<dbReference type="Proteomes" id="UP000297890">
    <property type="component" value="Unassembled WGS sequence"/>
</dbReference>
<dbReference type="Pfam" id="PF13545">
    <property type="entry name" value="HTH_Crp_2"/>
    <property type="match status" value="1"/>
</dbReference>
<dbReference type="SMART" id="SM00419">
    <property type="entry name" value="HTH_CRP"/>
    <property type="match status" value="1"/>
</dbReference>
<name>A0A4Z0FE66_9GAMM</name>
<dbReference type="InterPro" id="IPR036388">
    <property type="entry name" value="WH-like_DNA-bd_sf"/>
</dbReference>
<dbReference type="PROSITE" id="PS50042">
    <property type="entry name" value="CNMP_BINDING_3"/>
    <property type="match status" value="1"/>
</dbReference>
<dbReference type="GO" id="GO:0003677">
    <property type="term" value="F:DNA binding"/>
    <property type="evidence" value="ECO:0007669"/>
    <property type="project" value="UniProtKB-KW"/>
</dbReference>
<evidence type="ECO:0000313" key="6">
    <source>
        <dbReference type="EMBL" id="TFZ84040.1"/>
    </source>
</evidence>
<evidence type="ECO:0000256" key="3">
    <source>
        <dbReference type="ARBA" id="ARBA00023163"/>
    </source>
</evidence>
<accession>A0A4Z0FE66</accession>
<organism evidence="6 7">
    <name type="scientific">Candidatus Macondimonas diazotrophica</name>
    <dbReference type="NCBI Taxonomy" id="2305248"/>
    <lineage>
        <taxon>Bacteria</taxon>
        <taxon>Pseudomonadati</taxon>
        <taxon>Pseudomonadota</taxon>
        <taxon>Gammaproteobacteria</taxon>
        <taxon>Chromatiales</taxon>
        <taxon>Ectothiorhodospiraceae</taxon>
        <taxon>Candidatus Macondimonas</taxon>
    </lineage>
</organism>
<dbReference type="InterPro" id="IPR014710">
    <property type="entry name" value="RmlC-like_jellyroll"/>
</dbReference>
<evidence type="ECO:0000256" key="1">
    <source>
        <dbReference type="ARBA" id="ARBA00023015"/>
    </source>
</evidence>
<dbReference type="CDD" id="cd00038">
    <property type="entry name" value="CAP_ED"/>
    <property type="match status" value="1"/>
</dbReference>
<dbReference type="AlphaFoldDB" id="A0A4Z0FE66"/>
<dbReference type="Gene3D" id="1.10.10.10">
    <property type="entry name" value="Winged helix-like DNA-binding domain superfamily/Winged helix DNA-binding domain"/>
    <property type="match status" value="1"/>
</dbReference>
<dbReference type="FunFam" id="1.10.10.10:FF:000028">
    <property type="entry name" value="Fumarate/nitrate reduction transcriptional regulator Fnr"/>
    <property type="match status" value="1"/>
</dbReference>
<dbReference type="InterPro" id="IPR036390">
    <property type="entry name" value="WH_DNA-bd_sf"/>
</dbReference>
<protein>
    <submittedName>
        <fullName evidence="6">Cyclic nucleotide-binding domain-containing protein</fullName>
    </submittedName>
</protein>
<keyword evidence="3" id="KW-0804">Transcription</keyword>
<keyword evidence="1" id="KW-0805">Transcription regulation</keyword>
<evidence type="ECO:0000256" key="2">
    <source>
        <dbReference type="ARBA" id="ARBA00023125"/>
    </source>
</evidence>
<dbReference type="PROSITE" id="PS51063">
    <property type="entry name" value="HTH_CRP_2"/>
    <property type="match status" value="1"/>
</dbReference>
<dbReference type="CDD" id="cd00092">
    <property type="entry name" value="HTH_CRP"/>
    <property type="match status" value="1"/>
</dbReference>
<dbReference type="InterPro" id="IPR018490">
    <property type="entry name" value="cNMP-bd_dom_sf"/>
</dbReference>
<dbReference type="PANTHER" id="PTHR24567">
    <property type="entry name" value="CRP FAMILY TRANSCRIPTIONAL REGULATORY PROTEIN"/>
    <property type="match status" value="1"/>
</dbReference>
<feature type="domain" description="Cyclic nucleotide-binding" evidence="4">
    <location>
        <begin position="28"/>
        <end position="103"/>
    </location>
</feature>
<keyword evidence="7" id="KW-1185">Reference proteome</keyword>
<gene>
    <name evidence="6" type="ORF">E4680_00385</name>
</gene>
<dbReference type="SMART" id="SM00100">
    <property type="entry name" value="cNMP"/>
    <property type="match status" value="1"/>
</dbReference>
<dbReference type="GO" id="GO:0005829">
    <property type="term" value="C:cytosol"/>
    <property type="evidence" value="ECO:0007669"/>
    <property type="project" value="TreeGrafter"/>
</dbReference>
<dbReference type="InterPro" id="IPR012318">
    <property type="entry name" value="HTH_CRP"/>
</dbReference>
<proteinExistence type="predicted"/>